<dbReference type="PANTHER" id="PTHR13604:SF0">
    <property type="entry name" value="ABASIC SITE PROCESSING PROTEIN HMCES"/>
    <property type="match status" value="1"/>
</dbReference>
<dbReference type="EMBL" id="CP046883">
    <property type="protein sequence ID" value="QNH96451.1"/>
    <property type="molecule type" value="Genomic_DNA"/>
</dbReference>
<evidence type="ECO:0000256" key="8">
    <source>
        <dbReference type="RuleBase" id="RU364100"/>
    </source>
</evidence>
<reference evidence="9 10" key="1">
    <citation type="submission" date="2019-12" db="EMBL/GenBank/DDBJ databases">
        <title>Corynebacterium sp. nov., isolated from feces of the Anser Albifrons in China.</title>
        <authorList>
            <person name="Liu Q."/>
        </authorList>
    </citation>
    <scope>NUCLEOTIDE SEQUENCE [LARGE SCALE GENOMIC DNA]</scope>
    <source>
        <strain evidence="9 10">23H37-10</strain>
    </source>
</reference>
<evidence type="ECO:0000256" key="1">
    <source>
        <dbReference type="ARBA" id="ARBA00008136"/>
    </source>
</evidence>
<dbReference type="Pfam" id="PF02586">
    <property type="entry name" value="SRAP"/>
    <property type="match status" value="1"/>
</dbReference>
<dbReference type="EC" id="3.4.-.-" evidence="8"/>
<keyword evidence="6" id="KW-0238">DNA-binding</keyword>
<dbReference type="GO" id="GO:0003697">
    <property type="term" value="F:single-stranded DNA binding"/>
    <property type="evidence" value="ECO:0007669"/>
    <property type="project" value="InterPro"/>
</dbReference>
<protein>
    <recommendedName>
        <fullName evidence="8">Abasic site processing protein</fullName>
        <ecNumber evidence="8">3.4.-.-</ecNumber>
    </recommendedName>
</protein>
<keyword evidence="4 8" id="KW-0378">Hydrolase</keyword>
<dbReference type="AlphaFoldDB" id="A0A7G7YPN1"/>
<dbReference type="InterPro" id="IPR003738">
    <property type="entry name" value="SRAP"/>
</dbReference>
<dbReference type="InterPro" id="IPR036590">
    <property type="entry name" value="SRAP-like"/>
</dbReference>
<dbReference type="GO" id="GO:0008233">
    <property type="term" value="F:peptidase activity"/>
    <property type="evidence" value="ECO:0007669"/>
    <property type="project" value="UniProtKB-KW"/>
</dbReference>
<comment type="similarity">
    <text evidence="1 8">Belongs to the SOS response-associated peptidase family.</text>
</comment>
<evidence type="ECO:0000256" key="5">
    <source>
        <dbReference type="ARBA" id="ARBA00023124"/>
    </source>
</evidence>
<proteinExistence type="inferred from homology"/>
<keyword evidence="10" id="KW-1185">Reference proteome</keyword>
<evidence type="ECO:0000256" key="7">
    <source>
        <dbReference type="ARBA" id="ARBA00023239"/>
    </source>
</evidence>
<evidence type="ECO:0000256" key="4">
    <source>
        <dbReference type="ARBA" id="ARBA00022801"/>
    </source>
</evidence>
<dbReference type="GO" id="GO:0016829">
    <property type="term" value="F:lyase activity"/>
    <property type="evidence" value="ECO:0007669"/>
    <property type="project" value="UniProtKB-KW"/>
</dbReference>
<keyword evidence="5" id="KW-0190">Covalent protein-DNA linkage</keyword>
<evidence type="ECO:0000313" key="10">
    <source>
        <dbReference type="Proteomes" id="UP000515275"/>
    </source>
</evidence>
<dbReference type="GO" id="GO:0006508">
    <property type="term" value="P:proteolysis"/>
    <property type="evidence" value="ECO:0007669"/>
    <property type="project" value="UniProtKB-KW"/>
</dbReference>
<evidence type="ECO:0000313" key="9">
    <source>
        <dbReference type="EMBL" id="QNH96451.1"/>
    </source>
</evidence>
<dbReference type="Proteomes" id="UP000515275">
    <property type="component" value="Chromosome"/>
</dbReference>
<dbReference type="KEGG" id="cans:GP473_07100"/>
<dbReference type="Gene3D" id="3.90.1680.10">
    <property type="entry name" value="SOS response associated peptidase-like"/>
    <property type="match status" value="1"/>
</dbReference>
<evidence type="ECO:0000256" key="6">
    <source>
        <dbReference type="ARBA" id="ARBA00023125"/>
    </source>
</evidence>
<dbReference type="PANTHER" id="PTHR13604">
    <property type="entry name" value="DC12-RELATED"/>
    <property type="match status" value="1"/>
</dbReference>
<dbReference type="RefSeq" id="WP_186276770.1">
    <property type="nucleotide sequence ID" value="NZ_CP046883.1"/>
</dbReference>
<keyword evidence="2 8" id="KW-0645">Protease</keyword>
<keyword evidence="7" id="KW-0456">Lyase</keyword>
<dbReference type="SUPFAM" id="SSF143081">
    <property type="entry name" value="BB1717-like"/>
    <property type="match status" value="1"/>
</dbReference>
<sequence length="235" mass="25908">MCGRYVLFTPKEQLIATVKEATGVERVEDVATQIGAESIYRQSYNIAPTHHVPIVRVFREGLALGPARWGYPRAGARSNNCGVVFNARGETANEKYIFRGSARCLFVMDGWYEWTQHNGSKQPWFTSRADHRPLLVAGLCRPCEGDVCGTIITCPAIDSLQWLHHRMPRILNDEEARAWLGASDETAHELAGSVVASTMHRVVSRKASKAVGNVRNNSSALIASDSALHSGIHPE</sequence>
<evidence type="ECO:0000256" key="3">
    <source>
        <dbReference type="ARBA" id="ARBA00022763"/>
    </source>
</evidence>
<keyword evidence="3" id="KW-0227">DNA damage</keyword>
<dbReference type="GO" id="GO:0106300">
    <property type="term" value="P:protein-DNA covalent cross-linking repair"/>
    <property type="evidence" value="ECO:0007669"/>
    <property type="project" value="InterPro"/>
</dbReference>
<organism evidence="9 10">
    <name type="scientific">Corynebacterium anserum</name>
    <dbReference type="NCBI Taxonomy" id="2684406"/>
    <lineage>
        <taxon>Bacteria</taxon>
        <taxon>Bacillati</taxon>
        <taxon>Actinomycetota</taxon>
        <taxon>Actinomycetes</taxon>
        <taxon>Mycobacteriales</taxon>
        <taxon>Corynebacteriaceae</taxon>
        <taxon>Corynebacterium</taxon>
    </lineage>
</organism>
<name>A0A7G7YPN1_9CORY</name>
<gene>
    <name evidence="9" type="ORF">GP473_07100</name>
</gene>
<evidence type="ECO:0000256" key="2">
    <source>
        <dbReference type="ARBA" id="ARBA00022670"/>
    </source>
</evidence>
<accession>A0A7G7YPN1</accession>